<dbReference type="Proteomes" id="UP000595662">
    <property type="component" value="Chromosome 4"/>
</dbReference>
<reference evidence="2 3" key="1">
    <citation type="submission" date="2020-08" db="EMBL/GenBank/DDBJ databases">
        <title>The completed genome sequence of the pathogenic ascomycete fungus Penicillium digitatum.</title>
        <authorList>
            <person name="Wang M."/>
        </authorList>
    </citation>
    <scope>NUCLEOTIDE SEQUENCE [LARGE SCALE GENOMIC DNA]</scope>
    <source>
        <strain evidence="2 3">PdW03</strain>
    </source>
</reference>
<name>A0A7T7BMS4_PENDI</name>
<proteinExistence type="predicted"/>
<evidence type="ECO:0000313" key="2">
    <source>
        <dbReference type="EMBL" id="QQK45526.1"/>
    </source>
</evidence>
<gene>
    <name evidence="2" type="ORF">Pdw03_0424</name>
</gene>
<feature type="compositionally biased region" description="Low complexity" evidence="1">
    <location>
        <begin position="51"/>
        <end position="62"/>
    </location>
</feature>
<dbReference type="KEGG" id="pdp:PDIP_88940"/>
<dbReference type="EMBL" id="CP060777">
    <property type="protein sequence ID" value="QQK45526.1"/>
    <property type="molecule type" value="Genomic_DNA"/>
</dbReference>
<evidence type="ECO:0000313" key="3">
    <source>
        <dbReference type="Proteomes" id="UP000595662"/>
    </source>
</evidence>
<feature type="compositionally biased region" description="Polar residues" evidence="1">
    <location>
        <begin position="1"/>
        <end position="11"/>
    </location>
</feature>
<sequence length="192" mass="21759">MQNPHDSNNVLIQREHPRIKTKPTRNQLNMQSTPNRASKIPRPGTMSPHVSQGSNSPSGNGSFQENKSPRSPVDVLTSIPAQSEIPLVSGLTQGLQDYNWEQLQGKYTDAMEEHGRVEEKLRVETAKLLEVFMAWSQTTVSQDENRALKRFKTQMQHVQNSEVIVENKKKHYAEVVKAFQTALALLNDQMKI</sequence>
<organism evidence="2 3">
    <name type="scientific">Penicillium digitatum</name>
    <name type="common">Green mold</name>
    <dbReference type="NCBI Taxonomy" id="36651"/>
    <lineage>
        <taxon>Eukaryota</taxon>
        <taxon>Fungi</taxon>
        <taxon>Dikarya</taxon>
        <taxon>Ascomycota</taxon>
        <taxon>Pezizomycotina</taxon>
        <taxon>Eurotiomycetes</taxon>
        <taxon>Eurotiomycetidae</taxon>
        <taxon>Eurotiales</taxon>
        <taxon>Aspergillaceae</taxon>
        <taxon>Penicillium</taxon>
    </lineage>
</organism>
<feature type="region of interest" description="Disordered" evidence="1">
    <location>
        <begin position="1"/>
        <end position="74"/>
    </location>
</feature>
<protein>
    <submittedName>
        <fullName evidence="2">Uncharacterized protein</fullName>
    </submittedName>
</protein>
<accession>A0A7T7BMS4</accession>
<feature type="compositionally biased region" description="Polar residues" evidence="1">
    <location>
        <begin position="24"/>
        <end position="36"/>
    </location>
</feature>
<evidence type="ECO:0000256" key="1">
    <source>
        <dbReference type="SAM" id="MobiDB-lite"/>
    </source>
</evidence>
<dbReference type="AlphaFoldDB" id="A0A7T7BMS4"/>
<dbReference type="VEuPathDB" id="FungiDB:PDIP_88940"/>
<dbReference type="RefSeq" id="XP_014530390.2">
    <property type="nucleotide sequence ID" value="XM_014674904.2"/>
</dbReference>
<dbReference type="GeneID" id="26237208"/>